<proteinExistence type="predicted"/>
<dbReference type="Proteomes" id="UP001432046">
    <property type="component" value="Chromosome"/>
</dbReference>
<organism evidence="1 2">
    <name type="scientific">Bradyrhizobium septentrionale</name>
    <dbReference type="NCBI Taxonomy" id="1404411"/>
    <lineage>
        <taxon>Bacteria</taxon>
        <taxon>Pseudomonadati</taxon>
        <taxon>Pseudomonadota</taxon>
        <taxon>Alphaproteobacteria</taxon>
        <taxon>Hyphomicrobiales</taxon>
        <taxon>Nitrobacteraceae</taxon>
        <taxon>Bradyrhizobium</taxon>
    </lineage>
</organism>
<accession>A0ABZ2P9E2</accession>
<evidence type="ECO:0000313" key="1">
    <source>
        <dbReference type="EMBL" id="WXC83783.1"/>
    </source>
</evidence>
<reference evidence="1" key="2">
    <citation type="submission" date="2024-03" db="EMBL/GenBank/DDBJ databases">
        <authorList>
            <person name="Bromfield E.S.P."/>
            <person name="Cloutier S."/>
        </authorList>
    </citation>
    <scope>NUCLEOTIDE SEQUENCE</scope>
    <source>
        <strain evidence="1">5S5</strain>
    </source>
</reference>
<dbReference type="RefSeq" id="WP_338689280.1">
    <property type="nucleotide sequence ID" value="NZ_CP147711.1"/>
</dbReference>
<sequence>MNASSSESTLQEHMALLARVVARFVSSGLMTHEIDTRGVEKFLGTKEDMALFADVLTWMLDEGIIRAKGASKNLNGVMHLTGAQLTAKGLSIVKQPLPTGDTVEKRIQNADGGNSTWSNIGDLIGGIAGGLIKSVSSG</sequence>
<dbReference type="EMBL" id="CP147711">
    <property type="protein sequence ID" value="WXC83783.1"/>
    <property type="molecule type" value="Genomic_DNA"/>
</dbReference>
<evidence type="ECO:0008006" key="3">
    <source>
        <dbReference type="Google" id="ProtNLM"/>
    </source>
</evidence>
<reference evidence="1" key="1">
    <citation type="journal article" date="2021" name="Int. J. Syst. Evol. Microbiol.">
        <title>Bradyrhizobium septentrionale sp. nov. (sv. septentrionale) and Bradyrhizobium quebecense sp. nov. (sv. septentrionale) associated with legumes native to Canada possess rearranged symbiosis genes and numerous insertion sequences.</title>
        <authorList>
            <person name="Bromfield E.S.P."/>
            <person name="Cloutier S."/>
        </authorList>
    </citation>
    <scope>NUCLEOTIDE SEQUENCE</scope>
    <source>
        <strain evidence="1">5S5</strain>
    </source>
</reference>
<keyword evidence="2" id="KW-1185">Reference proteome</keyword>
<gene>
    <name evidence="1" type="ORF">WDK88_20490</name>
</gene>
<name>A0ABZ2P9E2_9BRAD</name>
<protein>
    <recommendedName>
        <fullName evidence="3">DUF2513 domain-containing protein</fullName>
    </recommendedName>
</protein>
<evidence type="ECO:0000313" key="2">
    <source>
        <dbReference type="Proteomes" id="UP001432046"/>
    </source>
</evidence>